<protein>
    <submittedName>
        <fullName evidence="2">XRE family transcriptional regulator</fullName>
    </submittedName>
</protein>
<dbReference type="InterPro" id="IPR001387">
    <property type="entry name" value="Cro/C1-type_HTH"/>
</dbReference>
<dbReference type="PROSITE" id="PS50943">
    <property type="entry name" value="HTH_CROC1"/>
    <property type="match status" value="1"/>
</dbReference>
<dbReference type="SMART" id="SM00530">
    <property type="entry name" value="HTH_XRE"/>
    <property type="match status" value="1"/>
</dbReference>
<dbReference type="SUPFAM" id="SSF47413">
    <property type="entry name" value="lambda repressor-like DNA-binding domains"/>
    <property type="match status" value="1"/>
</dbReference>
<organism evidence="2 3">
    <name type="scientific">Lysinibacillus telephonicus</name>
    <dbReference type="NCBI Taxonomy" id="1714840"/>
    <lineage>
        <taxon>Bacteria</taxon>
        <taxon>Bacillati</taxon>
        <taxon>Bacillota</taxon>
        <taxon>Bacilli</taxon>
        <taxon>Bacillales</taxon>
        <taxon>Bacillaceae</taxon>
        <taxon>Lysinibacillus</taxon>
    </lineage>
</organism>
<evidence type="ECO:0000259" key="1">
    <source>
        <dbReference type="PROSITE" id="PS50943"/>
    </source>
</evidence>
<gene>
    <name evidence="2" type="ORF">EKG35_00170</name>
</gene>
<dbReference type="EMBL" id="RXNR01000001">
    <property type="protein sequence ID" value="RTQ96500.1"/>
    <property type="molecule type" value="Genomic_DNA"/>
</dbReference>
<evidence type="ECO:0000313" key="3">
    <source>
        <dbReference type="Proteomes" id="UP000276349"/>
    </source>
</evidence>
<comment type="caution">
    <text evidence="2">The sequence shown here is derived from an EMBL/GenBank/DDBJ whole genome shotgun (WGS) entry which is preliminary data.</text>
</comment>
<accession>A0A3S0HQ87</accession>
<name>A0A3S0HQ87_9BACI</name>
<evidence type="ECO:0000313" key="2">
    <source>
        <dbReference type="EMBL" id="RTQ96500.1"/>
    </source>
</evidence>
<dbReference type="Proteomes" id="UP000276349">
    <property type="component" value="Unassembled WGS sequence"/>
</dbReference>
<feature type="domain" description="HTH cro/C1-type" evidence="1">
    <location>
        <begin position="8"/>
        <end position="63"/>
    </location>
</feature>
<dbReference type="CDD" id="cd00093">
    <property type="entry name" value="HTH_XRE"/>
    <property type="match status" value="1"/>
</dbReference>
<dbReference type="AlphaFoldDB" id="A0A3S0HQ87"/>
<proteinExistence type="predicted"/>
<dbReference type="Pfam" id="PF13443">
    <property type="entry name" value="HTH_26"/>
    <property type="match status" value="1"/>
</dbReference>
<dbReference type="Gene3D" id="1.10.260.40">
    <property type="entry name" value="lambda repressor-like DNA-binding domains"/>
    <property type="match status" value="1"/>
</dbReference>
<reference evidence="2 3" key="1">
    <citation type="submission" date="2018-12" db="EMBL/GenBank/DDBJ databases">
        <authorList>
            <person name="Yu L."/>
        </authorList>
    </citation>
    <scope>NUCLEOTIDE SEQUENCE [LARGE SCALE GENOMIC DNA]</scope>
    <source>
        <strain evidence="2 3">S5H2222</strain>
    </source>
</reference>
<dbReference type="InterPro" id="IPR010982">
    <property type="entry name" value="Lambda_DNA-bd_dom_sf"/>
</dbReference>
<dbReference type="GO" id="GO:0003677">
    <property type="term" value="F:DNA binding"/>
    <property type="evidence" value="ECO:0007669"/>
    <property type="project" value="InterPro"/>
</dbReference>
<sequence length="239" mass="26953">MSLIKINLKKILKEKKMTLKELSELTGISTTSLGALANGKSNGIQFNTLEKVLIALEIDIEELIKNVNSIFSLRLVPTNVQEHILDQTLYRFHYTLVGHDLDTNQSEELPISVNIVSTNNAIRKVNLFSYEPLQEDSEKSYLALNLCGGNSSLLKALDFLIVHDVNTNNRLQQGSLDDLYLFDYSLISIGKYLDGFRTTLLGNDTSEPLLDFIEYVADPGIDEIIFDEDNKFECINVFL</sequence>
<keyword evidence="3" id="KW-1185">Reference proteome</keyword>